<sequence>MLPVILKAATDEAYNNLVNEYVETYNEKPSINQENAWKKLLDLLQELNVPHPIILEYPIFTERADIIFVDKDKAVVVEAKGWRSVKKLGDNVVEADDSILHILLYSFHFYLNAMCRLVRAFRVSLLQYFYRLVH</sequence>
<dbReference type="AlphaFoldDB" id="F0NPM9"/>
<accession>F0NPM9</accession>
<name>F0NPM9_SACI0</name>
<dbReference type="KEGG" id="sih:SiH_1438"/>
<evidence type="ECO:0000313" key="2">
    <source>
        <dbReference type="Proteomes" id="UP000006395"/>
    </source>
</evidence>
<organism evidence="1 2">
    <name type="scientific">Saccharolobus islandicus (strain HVE10/4)</name>
    <name type="common">Sulfolobus islandicus</name>
    <dbReference type="NCBI Taxonomy" id="930943"/>
    <lineage>
        <taxon>Archaea</taxon>
        <taxon>Thermoproteota</taxon>
        <taxon>Thermoprotei</taxon>
        <taxon>Sulfolobales</taxon>
        <taxon>Sulfolobaceae</taxon>
        <taxon>Saccharolobus</taxon>
    </lineage>
</organism>
<evidence type="ECO:0000313" key="1">
    <source>
        <dbReference type="EMBL" id="ADX82786.1"/>
    </source>
</evidence>
<reference evidence="1 2" key="1">
    <citation type="journal article" date="2011" name="J. Bacteriol.">
        <title>Genome analyses of icelandic strains of Sulfolobus islandicus, model organisms for genetic and virus-host interaction studies.</title>
        <authorList>
            <person name="Guo L."/>
            <person name="Brugger K."/>
            <person name="Liu C."/>
            <person name="Shah S.A."/>
            <person name="Zheng H."/>
            <person name="Zhu Y."/>
            <person name="Wang S."/>
            <person name="Lillestol R.K."/>
            <person name="Chen L."/>
            <person name="Frank J."/>
            <person name="Prangishvili D."/>
            <person name="Paulin L."/>
            <person name="She Q."/>
            <person name="Huang L."/>
            <person name="Garrett R.A."/>
        </authorList>
    </citation>
    <scope>NUCLEOTIDE SEQUENCE [LARGE SCALE GENOMIC DNA]</scope>
    <source>
        <strain evidence="1 2">HVE10/4</strain>
    </source>
</reference>
<protein>
    <submittedName>
        <fullName evidence="1">Uncharacterized protein</fullName>
    </submittedName>
</protein>
<dbReference type="RefSeq" id="WP_014512688.1">
    <property type="nucleotide sequence ID" value="NC_017275.1"/>
</dbReference>
<dbReference type="HOGENOM" id="CLU_156341_0_0_2"/>
<keyword evidence="2" id="KW-1185">Reference proteome</keyword>
<proteinExistence type="predicted"/>
<dbReference type="GeneID" id="12415510"/>
<dbReference type="EMBL" id="CP002426">
    <property type="protein sequence ID" value="ADX82786.1"/>
    <property type="molecule type" value="Genomic_DNA"/>
</dbReference>
<gene>
    <name evidence="1" type="ordered locus">SiH_1438</name>
</gene>
<dbReference type="Proteomes" id="UP000006395">
    <property type="component" value="Chromosome"/>
</dbReference>